<protein>
    <submittedName>
        <fullName evidence="1">Uncharacterized protein</fullName>
    </submittedName>
</protein>
<organism evidence="1 2">
    <name type="scientific">Actinidia rufa</name>
    <dbReference type="NCBI Taxonomy" id="165716"/>
    <lineage>
        <taxon>Eukaryota</taxon>
        <taxon>Viridiplantae</taxon>
        <taxon>Streptophyta</taxon>
        <taxon>Embryophyta</taxon>
        <taxon>Tracheophyta</taxon>
        <taxon>Spermatophyta</taxon>
        <taxon>Magnoliopsida</taxon>
        <taxon>eudicotyledons</taxon>
        <taxon>Gunneridae</taxon>
        <taxon>Pentapetalae</taxon>
        <taxon>asterids</taxon>
        <taxon>Ericales</taxon>
        <taxon>Actinidiaceae</taxon>
        <taxon>Actinidia</taxon>
    </lineage>
</organism>
<name>A0A7J0FSH6_9ERIC</name>
<proteinExistence type="predicted"/>
<accession>A0A7J0FSH6</accession>
<evidence type="ECO:0000313" key="1">
    <source>
        <dbReference type="EMBL" id="GFZ01662.1"/>
    </source>
</evidence>
<comment type="caution">
    <text evidence="1">The sequence shown here is derived from an EMBL/GenBank/DDBJ whole genome shotgun (WGS) entry which is preliminary data.</text>
</comment>
<evidence type="ECO:0000313" key="2">
    <source>
        <dbReference type="Proteomes" id="UP000585474"/>
    </source>
</evidence>
<dbReference type="Proteomes" id="UP000585474">
    <property type="component" value="Unassembled WGS sequence"/>
</dbReference>
<keyword evidence="2" id="KW-1185">Reference proteome</keyword>
<dbReference type="OrthoDB" id="1712560at2759"/>
<sequence>MASGSKEKHPAAGVDDIQNQSLMQQAMAAIARNCPGVLLDLYPISVNLDLYPISVNLEPTTSIACLPYPEGYVTTKFSKFNGRFENASEHVARFIESLGAFYADKNFRLKEFSKSFTWRAYTWYANLTPGSVGSWEDVPHYKPLLVNLHLPTFSKLLEREQNLGDFVRLSFSRLHWRSKRGLSACVIEESSSLGYKWRREYGDPPPLLLYKYNEAKAILDKLVEDGEVRLPTLEWTHR</sequence>
<reference evidence="1 2" key="1">
    <citation type="submission" date="2019-07" db="EMBL/GenBank/DDBJ databases">
        <title>De Novo Assembly of kiwifruit Actinidia rufa.</title>
        <authorList>
            <person name="Sugita-Konishi S."/>
            <person name="Sato K."/>
            <person name="Mori E."/>
            <person name="Abe Y."/>
            <person name="Kisaki G."/>
            <person name="Hamano K."/>
            <person name="Suezawa K."/>
            <person name="Otani M."/>
            <person name="Fukuda T."/>
            <person name="Manabe T."/>
            <person name="Gomi K."/>
            <person name="Tabuchi M."/>
            <person name="Akimitsu K."/>
            <person name="Kataoka I."/>
        </authorList>
    </citation>
    <scope>NUCLEOTIDE SEQUENCE [LARGE SCALE GENOMIC DNA]</scope>
    <source>
        <strain evidence="2">cv. Fuchu</strain>
    </source>
</reference>
<dbReference type="EMBL" id="BJWL01000015">
    <property type="protein sequence ID" value="GFZ01662.1"/>
    <property type="molecule type" value="Genomic_DNA"/>
</dbReference>
<gene>
    <name evidence="1" type="ORF">Acr_15g0002710</name>
</gene>
<dbReference type="AlphaFoldDB" id="A0A7J0FSH6"/>